<name>A0A382LDT8_9ZZZZ</name>
<sequence>MKPQHINIYLPAMDPLEAELEQPPSRQRVPLIDSAIRCILYWLKY</sequence>
<reference evidence="1" key="1">
    <citation type="submission" date="2018-05" db="EMBL/GenBank/DDBJ databases">
        <authorList>
            <person name="Lanie J.A."/>
            <person name="Ng W.-L."/>
            <person name="Kazmierczak K.M."/>
            <person name="Andrzejewski T.M."/>
            <person name="Davidsen T.M."/>
            <person name="Wayne K.J."/>
            <person name="Tettelin H."/>
            <person name="Glass J.I."/>
            <person name="Rusch D."/>
            <person name="Podicherti R."/>
            <person name="Tsui H.-C.T."/>
            <person name="Winkler M.E."/>
        </authorList>
    </citation>
    <scope>NUCLEOTIDE SEQUENCE</scope>
</reference>
<protein>
    <submittedName>
        <fullName evidence="1">Uncharacterized protein</fullName>
    </submittedName>
</protein>
<gene>
    <name evidence="1" type="ORF">METZ01_LOCUS287680</name>
</gene>
<accession>A0A382LDT8</accession>
<dbReference type="EMBL" id="UINC01086403">
    <property type="protein sequence ID" value="SVC34826.1"/>
    <property type="molecule type" value="Genomic_DNA"/>
</dbReference>
<organism evidence="1">
    <name type="scientific">marine metagenome</name>
    <dbReference type="NCBI Taxonomy" id="408172"/>
    <lineage>
        <taxon>unclassified sequences</taxon>
        <taxon>metagenomes</taxon>
        <taxon>ecological metagenomes</taxon>
    </lineage>
</organism>
<proteinExistence type="predicted"/>
<dbReference type="AlphaFoldDB" id="A0A382LDT8"/>
<evidence type="ECO:0000313" key="1">
    <source>
        <dbReference type="EMBL" id="SVC34826.1"/>
    </source>
</evidence>